<evidence type="ECO:0000256" key="1">
    <source>
        <dbReference type="SAM" id="MobiDB-lite"/>
    </source>
</evidence>
<dbReference type="SUPFAM" id="SSF47095">
    <property type="entry name" value="HMG-box"/>
    <property type="match status" value="1"/>
</dbReference>
<dbReference type="Gene3D" id="1.10.30.10">
    <property type="entry name" value="High mobility group box domain"/>
    <property type="match status" value="1"/>
</dbReference>
<name>A0ABP1D244_9APHY</name>
<proteinExistence type="predicted"/>
<keyword evidence="3" id="KW-1185">Reference proteome</keyword>
<dbReference type="EMBL" id="OZ037945">
    <property type="protein sequence ID" value="CAL1701048.1"/>
    <property type="molecule type" value="Genomic_DNA"/>
</dbReference>
<dbReference type="CDD" id="cd01389">
    <property type="entry name" value="HMG-box_ROX1-like"/>
    <property type="match status" value="1"/>
</dbReference>
<dbReference type="InterPro" id="IPR036910">
    <property type="entry name" value="HMG_box_dom_sf"/>
</dbReference>
<evidence type="ECO:0000313" key="2">
    <source>
        <dbReference type="EMBL" id="CAL1701048.1"/>
    </source>
</evidence>
<feature type="region of interest" description="Disordered" evidence="1">
    <location>
        <begin position="1"/>
        <end position="26"/>
    </location>
</feature>
<evidence type="ECO:0000313" key="3">
    <source>
        <dbReference type="Proteomes" id="UP001497453"/>
    </source>
</evidence>
<organism evidence="2 3">
    <name type="scientific">Somion occarium</name>
    <dbReference type="NCBI Taxonomy" id="3059160"/>
    <lineage>
        <taxon>Eukaryota</taxon>
        <taxon>Fungi</taxon>
        <taxon>Dikarya</taxon>
        <taxon>Basidiomycota</taxon>
        <taxon>Agaricomycotina</taxon>
        <taxon>Agaricomycetes</taxon>
        <taxon>Polyporales</taxon>
        <taxon>Cerrenaceae</taxon>
        <taxon>Somion</taxon>
    </lineage>
</organism>
<feature type="region of interest" description="Disordered" evidence="1">
    <location>
        <begin position="148"/>
        <end position="236"/>
    </location>
</feature>
<evidence type="ECO:0008006" key="4">
    <source>
        <dbReference type="Google" id="ProtNLM"/>
    </source>
</evidence>
<gene>
    <name evidence="2" type="ORF">GFSPODELE1_LOCUS3409</name>
</gene>
<dbReference type="Proteomes" id="UP001497453">
    <property type="component" value="Chromosome 2"/>
</dbReference>
<feature type="compositionally biased region" description="Low complexity" evidence="1">
    <location>
        <begin position="209"/>
        <end position="236"/>
    </location>
</feature>
<sequence length="343" mass="37091">MSPSTTSDSDVECPSSPSKGGASQEKYGPELLHAVGTVMSKPGCPIPEGKMPIPSSDLRAWCFPCRDASVYYGNLDRVIMTKTGQKPARPPNCFILFRNYAAAGVVDGIDGVGISGFSGVCWSRVADDVKALWKNAADQVMDEHARLHPGYKYRPESPQKTKTSPSDSSRKRGIANLQNAIQREKLDSPVLKRKHRKGKASRNAFRCHTPSLSTTPSSCMSSPTPSTPSLSNALSSLSIASSPPTFASPLNHPVNMTEAWTEQSSSWNVSSNNALGLFGFSESSTDTFGHIEPAPLPNMGLGCFDDMNSMLSYAESLDTFTSNLGEPNQFFNLSEYIDFEQLS</sequence>
<accession>A0ABP1D244</accession>
<reference evidence="3" key="1">
    <citation type="submission" date="2024-04" db="EMBL/GenBank/DDBJ databases">
        <authorList>
            <person name="Shaw F."/>
            <person name="Minotto A."/>
        </authorList>
    </citation>
    <scope>NUCLEOTIDE SEQUENCE [LARGE SCALE GENOMIC DNA]</scope>
</reference>
<feature type="compositionally biased region" description="Basic residues" evidence="1">
    <location>
        <begin position="191"/>
        <end position="200"/>
    </location>
</feature>
<protein>
    <recommendedName>
        <fullName evidence="4">HMG box domain-containing protein</fullName>
    </recommendedName>
</protein>